<accession>A0A8X6IFJ4</accession>
<protein>
    <submittedName>
        <fullName evidence="1">Uncharacterized protein</fullName>
    </submittedName>
</protein>
<dbReference type="AlphaFoldDB" id="A0A8X6IFJ4"/>
<dbReference type="Proteomes" id="UP000886998">
    <property type="component" value="Unassembled WGS sequence"/>
</dbReference>
<proteinExistence type="predicted"/>
<reference evidence="1" key="1">
    <citation type="submission" date="2020-08" db="EMBL/GenBank/DDBJ databases">
        <title>Multicomponent nature underlies the extraordinary mechanical properties of spider dragline silk.</title>
        <authorList>
            <person name="Kono N."/>
            <person name="Nakamura H."/>
            <person name="Mori M."/>
            <person name="Yoshida Y."/>
            <person name="Ohtoshi R."/>
            <person name="Malay A.D."/>
            <person name="Moran D.A.P."/>
            <person name="Tomita M."/>
            <person name="Numata K."/>
            <person name="Arakawa K."/>
        </authorList>
    </citation>
    <scope>NUCLEOTIDE SEQUENCE</scope>
</reference>
<dbReference type="EMBL" id="BMAV01025371">
    <property type="protein sequence ID" value="GFS41036.1"/>
    <property type="molecule type" value="Genomic_DNA"/>
</dbReference>
<organism evidence="1 2">
    <name type="scientific">Trichonephila inaurata madagascariensis</name>
    <dbReference type="NCBI Taxonomy" id="2747483"/>
    <lineage>
        <taxon>Eukaryota</taxon>
        <taxon>Metazoa</taxon>
        <taxon>Ecdysozoa</taxon>
        <taxon>Arthropoda</taxon>
        <taxon>Chelicerata</taxon>
        <taxon>Arachnida</taxon>
        <taxon>Araneae</taxon>
        <taxon>Araneomorphae</taxon>
        <taxon>Entelegynae</taxon>
        <taxon>Araneoidea</taxon>
        <taxon>Nephilidae</taxon>
        <taxon>Trichonephila</taxon>
        <taxon>Trichonephila inaurata</taxon>
    </lineage>
</organism>
<keyword evidence="2" id="KW-1185">Reference proteome</keyword>
<comment type="caution">
    <text evidence="1">The sequence shown here is derived from an EMBL/GenBank/DDBJ whole genome shotgun (WGS) entry which is preliminary data.</text>
</comment>
<evidence type="ECO:0000313" key="2">
    <source>
        <dbReference type="Proteomes" id="UP000886998"/>
    </source>
</evidence>
<evidence type="ECO:0000313" key="1">
    <source>
        <dbReference type="EMBL" id="GFS41036.1"/>
    </source>
</evidence>
<name>A0A8X6IFJ4_9ARAC</name>
<sequence length="151" mass="17629">MPRCEHALTVASCKDCLCSGDRSGDLGLLIKRFFTQECFSDLFDLYYVMCNQIHTLHVSRVKIPEFFGTYKRTLKFRLFPNRPLNIEPQSNDKDAQNWYLTFLTFSHYVRTSQLNLIHPIILYNESLTESELEHGDLNCQAVTALIMKRKT</sequence>
<gene>
    <name evidence="1" type="ORF">TNIN_67511</name>
</gene>